<evidence type="ECO:0000313" key="12">
    <source>
        <dbReference type="EMBL" id="CXI65795.1"/>
    </source>
</evidence>
<evidence type="ECO:0000256" key="7">
    <source>
        <dbReference type="ARBA" id="ARBA00022679"/>
    </source>
</evidence>
<evidence type="ECO:0000313" key="17">
    <source>
        <dbReference type="Proteomes" id="UP000069549"/>
    </source>
</evidence>
<organism evidence="12 17">
    <name type="scientific">Plasmodium berghei</name>
    <dbReference type="NCBI Taxonomy" id="5821"/>
    <lineage>
        <taxon>Eukaryota</taxon>
        <taxon>Sar</taxon>
        <taxon>Alveolata</taxon>
        <taxon>Apicomplexa</taxon>
        <taxon>Aconoidasida</taxon>
        <taxon>Haemosporida</taxon>
        <taxon>Plasmodiidae</taxon>
        <taxon>Plasmodium</taxon>
        <taxon>Plasmodium (Vinckeia)</taxon>
    </lineage>
</organism>
<dbReference type="VEuPathDB" id="PlasmoDB:PBANKA_1127700"/>
<keyword evidence="7 12" id="KW-0808">Transferase</keyword>
<evidence type="ECO:0000313" key="18">
    <source>
        <dbReference type="Proteomes" id="UP000219860"/>
    </source>
</evidence>
<keyword evidence="6" id="KW-0662">Pyridine nucleotide biosynthesis</keyword>
<feature type="domain" description="Nicotinate phosphoribosyltransferase C-terminal" evidence="11">
    <location>
        <begin position="575"/>
        <end position="684"/>
    </location>
</feature>
<dbReference type="NCBIfam" id="TIGR01513">
    <property type="entry name" value="NAPRTase_put"/>
    <property type="match status" value="1"/>
</dbReference>
<reference evidence="12 17" key="1">
    <citation type="submission" date="2016-02" db="EMBL/GenBank/DDBJ databases">
        <authorList>
            <consortium name="Pathogen Informatics"/>
        </authorList>
    </citation>
    <scope>NUCLEOTIDE SEQUENCE [LARGE SCALE GENOMIC DNA]</scope>
    <source>
        <strain evidence="12 17">K173</strain>
        <strain evidence="13 21">NK65 ny</strain>
        <strain evidence="14 20">NK65e</strain>
        <strain evidence="16 18">SP11 Antwerpcl1</strain>
        <strain evidence="15 19">SP11 RLL</strain>
    </source>
</reference>
<evidence type="ECO:0000313" key="20">
    <source>
        <dbReference type="Proteomes" id="UP000220214"/>
    </source>
</evidence>
<evidence type="ECO:0000256" key="6">
    <source>
        <dbReference type="ARBA" id="ARBA00022642"/>
    </source>
</evidence>
<protein>
    <recommendedName>
        <fullName evidence="3">nicotinate phosphoribosyltransferase</fullName>
        <ecNumber evidence="3">6.3.4.21</ecNumber>
    </recommendedName>
</protein>
<dbReference type="UniPathway" id="UPA00253">
    <property type="reaction ID" value="UER00457"/>
</dbReference>
<name>A0A0Y9XWE3_PLABE</name>
<dbReference type="Proteomes" id="UP000220214">
    <property type="component" value="Chromosome 11"/>
</dbReference>
<dbReference type="PANTHER" id="PTHR11098:SF1">
    <property type="entry name" value="NICOTINATE PHOSPHORIBOSYLTRANSFERASE"/>
    <property type="match status" value="1"/>
</dbReference>
<comment type="pathway">
    <text evidence="1">Cofactor biosynthesis; NAD(+) biosynthesis; nicotinate D-ribonucleotide from nicotinate: step 1/1.</text>
</comment>
<dbReference type="Proteomes" id="UP000516480">
    <property type="component" value="Chromosome 11"/>
</dbReference>
<evidence type="ECO:0000259" key="10">
    <source>
        <dbReference type="Pfam" id="PF17767"/>
    </source>
</evidence>
<evidence type="ECO:0000313" key="14">
    <source>
        <dbReference type="EMBL" id="SCN26868.1"/>
    </source>
</evidence>
<dbReference type="InterPro" id="IPR036068">
    <property type="entry name" value="Nicotinate_pribotase-like_C"/>
</dbReference>
<sequence length="689" mass="79516">METKCNSDKDQLCNGCNGTSLNANLYLNKQNMEMRDANSILINNITIAQNNKSIYVNDVYITEDDLKELLLLKKKKQISQDSCNNILNGEISKKLTDDHENSINNNYSGNLVENTYTKGNLNTMQVIDKSVNKMASKDDSASSEVPTEDHKIISLMKCTKYLIENRINKNLDMPHSNTMNALFMDYYHLVMAYTFFRQKKHENISVFEIFFRKCPFKGEFAVLGGVHEVIKYINCFRFTQRQLEYIKKKMSHYEYIDEFVDYLKGVNGSRLSIHSMEEGSIVFANEPLITLEGPLLICQILESAILNLINYPTLIATNSMMHKISINQKTLAEFGCRRAQGPDGALSGSRYAYAGADFTSNVYASFLYDIPILGTMSHSFILSFKSDQSVPNKYLDNHDFLSIVNKNKEIIHKLYDCKNANESELLAFVAFAQINPKMFISLIDTYNTLESGIFNFLIVALSLHEINYKPIGIRIDSGDLKQLSNECKKIFIDISSKLNVPFNDLKICISNDINEKVIQTFNQDKHHIDMFAIGTNLITCQSQPSLGLVFKLVQINNQPCFKITNEHIKSNYPYKKMLYRLYTEDDCVSFDYIQHFNETQPLLNKEITCVDMLNQYKKTVITPKKIENKLLHIWDNGKLLITFKTIHELKQHTLNEIKKLKKDYFSTYNPIRYPVLFSENYHELYKKLI</sequence>
<dbReference type="EMBL" id="LT608275">
    <property type="protein sequence ID" value="SCO61265.1"/>
    <property type="molecule type" value="Genomic_DNA"/>
</dbReference>
<dbReference type="OMA" id="VYFPGSP"/>
<dbReference type="OrthoDB" id="193380at2759"/>
<evidence type="ECO:0000313" key="13">
    <source>
        <dbReference type="EMBL" id="SCM23983.1"/>
    </source>
</evidence>
<evidence type="ECO:0000259" key="11">
    <source>
        <dbReference type="Pfam" id="PF17956"/>
    </source>
</evidence>
<evidence type="ECO:0000313" key="16">
    <source>
        <dbReference type="EMBL" id="SCO63289.1"/>
    </source>
</evidence>
<dbReference type="InterPro" id="IPR006405">
    <property type="entry name" value="Nic_PRibTrfase_pncB"/>
</dbReference>
<evidence type="ECO:0000256" key="3">
    <source>
        <dbReference type="ARBA" id="ARBA00013236"/>
    </source>
</evidence>
<keyword evidence="12" id="KW-0328">Glycosyltransferase</keyword>
<comment type="similarity">
    <text evidence="2">Belongs to the NAPRTase family.</text>
</comment>
<keyword evidence="4" id="KW-0597">Phosphoprotein</keyword>
<dbReference type="SUPFAM" id="SSF54675">
    <property type="entry name" value="Nicotinate/Quinolinate PRTase N-terminal domain-like"/>
    <property type="match status" value="1"/>
</dbReference>
<dbReference type="Pfam" id="PF17767">
    <property type="entry name" value="NAPRTase_N"/>
    <property type="match status" value="1"/>
</dbReference>
<dbReference type="GO" id="GO:0016757">
    <property type="term" value="F:glycosyltransferase activity"/>
    <property type="evidence" value="ECO:0007669"/>
    <property type="project" value="UniProtKB-KW"/>
</dbReference>
<evidence type="ECO:0000313" key="21">
    <source>
        <dbReference type="Proteomes" id="UP000516480"/>
    </source>
</evidence>
<dbReference type="Pfam" id="PF17956">
    <property type="entry name" value="NAPRTase_C"/>
    <property type="match status" value="1"/>
</dbReference>
<dbReference type="InterPro" id="IPR040727">
    <property type="entry name" value="NAPRTase_N"/>
</dbReference>
<dbReference type="InterPro" id="IPR013785">
    <property type="entry name" value="Aldolase_TIM"/>
</dbReference>
<evidence type="ECO:0000256" key="9">
    <source>
        <dbReference type="ARBA" id="ARBA00048668"/>
    </source>
</evidence>
<evidence type="ECO:0000256" key="5">
    <source>
        <dbReference type="ARBA" id="ARBA00022598"/>
    </source>
</evidence>
<keyword evidence="5 12" id="KW-0436">Ligase</keyword>
<dbReference type="Proteomes" id="UP000219860">
    <property type="component" value="Chromosome 11"/>
</dbReference>
<feature type="domain" description="Nicotinate phosphoribosyltransferase N-terminal" evidence="10">
    <location>
        <begin position="182"/>
        <end position="310"/>
    </location>
</feature>
<dbReference type="GO" id="GO:0005829">
    <property type="term" value="C:cytosol"/>
    <property type="evidence" value="ECO:0007669"/>
    <property type="project" value="TreeGrafter"/>
</dbReference>
<dbReference type="GO" id="GO:0034355">
    <property type="term" value="P:NAD+ biosynthetic process via the salvage pathway"/>
    <property type="evidence" value="ECO:0007669"/>
    <property type="project" value="TreeGrafter"/>
</dbReference>
<dbReference type="PANTHER" id="PTHR11098">
    <property type="entry name" value="NICOTINATE PHOSPHORIBOSYLTRANSFERASE"/>
    <property type="match status" value="1"/>
</dbReference>
<comment type="function">
    <text evidence="8">Catalyzes the first step in the biosynthesis of NAD from nicotinic acid, the ATP-dependent synthesis of beta-nicotinate D-ribonucleotide from nicotinate and 5-phospho-D-ribose 1-phosphate. Helps prevent cellular oxidative stress via its role in NAD biosynthesis.</text>
</comment>
<evidence type="ECO:0000256" key="1">
    <source>
        <dbReference type="ARBA" id="ARBA00004952"/>
    </source>
</evidence>
<proteinExistence type="inferred from homology"/>
<dbReference type="EMBL" id="LT160031">
    <property type="protein sequence ID" value="CXI65795.1"/>
    <property type="molecule type" value="Genomic_DNA"/>
</dbReference>
<evidence type="ECO:0000313" key="15">
    <source>
        <dbReference type="EMBL" id="SCO61265.1"/>
    </source>
</evidence>
<dbReference type="Proteomes" id="UP000069549">
    <property type="component" value="Chromosome 11"/>
</dbReference>
<dbReference type="Proteomes" id="UP000219974">
    <property type="component" value="Chromosome 11"/>
</dbReference>
<dbReference type="AlphaFoldDB" id="A0A0Y9XWE3"/>
<evidence type="ECO:0000313" key="19">
    <source>
        <dbReference type="Proteomes" id="UP000219974"/>
    </source>
</evidence>
<dbReference type="GO" id="GO:0004516">
    <property type="term" value="F:nicotinate phosphoribosyltransferase activity"/>
    <property type="evidence" value="ECO:0007669"/>
    <property type="project" value="UniProtKB-EC"/>
</dbReference>
<dbReference type="InterPro" id="IPR007229">
    <property type="entry name" value="Nic_PRibTrfase-Fam"/>
</dbReference>
<dbReference type="SUPFAM" id="SSF51690">
    <property type="entry name" value="Nicotinate/Quinolinate PRTase C-terminal domain-like"/>
    <property type="match status" value="1"/>
</dbReference>
<evidence type="ECO:0000256" key="2">
    <source>
        <dbReference type="ARBA" id="ARBA00010897"/>
    </source>
</evidence>
<dbReference type="InterPro" id="IPR041619">
    <property type="entry name" value="NAPRTase_C"/>
</dbReference>
<dbReference type="EMBL" id="LT608259">
    <property type="protein sequence ID" value="SCO63289.1"/>
    <property type="molecule type" value="Genomic_DNA"/>
</dbReference>
<comment type="catalytic activity">
    <reaction evidence="9">
        <text>5-phospho-alpha-D-ribose 1-diphosphate + nicotinate + ATP + H2O = nicotinate beta-D-ribonucleotide + ADP + phosphate + diphosphate</text>
        <dbReference type="Rhea" id="RHEA:36163"/>
        <dbReference type="ChEBI" id="CHEBI:15377"/>
        <dbReference type="ChEBI" id="CHEBI:30616"/>
        <dbReference type="ChEBI" id="CHEBI:32544"/>
        <dbReference type="ChEBI" id="CHEBI:33019"/>
        <dbReference type="ChEBI" id="CHEBI:43474"/>
        <dbReference type="ChEBI" id="CHEBI:57502"/>
        <dbReference type="ChEBI" id="CHEBI:58017"/>
        <dbReference type="ChEBI" id="CHEBI:456216"/>
        <dbReference type="EC" id="6.3.4.21"/>
    </reaction>
</comment>
<accession>A0A0Y9XWE3</accession>
<gene>
    <name evidence="12" type="primary">NAPRT</name>
    <name evidence="12" type="ORF">PBK173_000293500</name>
    <name evidence="14" type="ORF">PBNK65E_000285700</name>
    <name evidence="13" type="ORF">PBNK65NY_000285200</name>
    <name evidence="16" type="ORF">PBSP11A_000285100</name>
    <name evidence="15" type="ORF">PBSP11RLL_000285500</name>
</gene>
<dbReference type="Gene3D" id="3.20.20.70">
    <property type="entry name" value="Aldolase class I"/>
    <property type="match status" value="1"/>
</dbReference>
<dbReference type="EMBL" id="LT614637">
    <property type="protein sequence ID" value="SCN26868.1"/>
    <property type="molecule type" value="Genomic_DNA"/>
</dbReference>
<dbReference type="EC" id="6.3.4.21" evidence="3"/>
<dbReference type="Gene3D" id="3.20.140.10">
    <property type="entry name" value="nicotinate phosphoribosyltransferase"/>
    <property type="match status" value="1"/>
</dbReference>
<dbReference type="CDD" id="cd01570">
    <property type="entry name" value="NAPRTase_A"/>
    <property type="match status" value="1"/>
</dbReference>
<evidence type="ECO:0000256" key="8">
    <source>
        <dbReference type="ARBA" id="ARBA00023426"/>
    </source>
</evidence>
<dbReference type="EMBL" id="LT608147">
    <property type="protein sequence ID" value="SCM23983.1"/>
    <property type="molecule type" value="Genomic_DNA"/>
</dbReference>
<evidence type="ECO:0000256" key="4">
    <source>
        <dbReference type="ARBA" id="ARBA00022553"/>
    </source>
</evidence>